<dbReference type="SUPFAM" id="SSF54631">
    <property type="entry name" value="CBS-domain pair"/>
    <property type="match status" value="1"/>
</dbReference>
<evidence type="ECO:0000256" key="3">
    <source>
        <dbReference type="ARBA" id="ARBA00022692"/>
    </source>
</evidence>
<evidence type="ECO:0000256" key="2">
    <source>
        <dbReference type="ARBA" id="ARBA00006337"/>
    </source>
</evidence>
<dbReference type="Pfam" id="PF00571">
    <property type="entry name" value="CBS"/>
    <property type="match status" value="2"/>
</dbReference>
<feature type="domain" description="CBS" evidence="12">
    <location>
        <begin position="212"/>
        <end position="272"/>
    </location>
</feature>
<evidence type="ECO:0000313" key="15">
    <source>
        <dbReference type="Proteomes" id="UP000182584"/>
    </source>
</evidence>
<dbReference type="Pfam" id="PF01595">
    <property type="entry name" value="CNNM"/>
    <property type="match status" value="1"/>
</dbReference>
<protein>
    <submittedName>
        <fullName evidence="14">Hemolysin, contains CBS domains</fullName>
    </submittedName>
</protein>
<evidence type="ECO:0000256" key="10">
    <source>
        <dbReference type="SAM" id="MobiDB-lite"/>
    </source>
</evidence>
<dbReference type="FunFam" id="3.10.580.10:FF:000002">
    <property type="entry name" value="Magnesium/cobalt efflux protein CorC"/>
    <property type="match status" value="1"/>
</dbReference>
<dbReference type="Gene3D" id="3.10.580.10">
    <property type="entry name" value="CBS-domain"/>
    <property type="match status" value="1"/>
</dbReference>
<keyword evidence="3 9" id="KW-0812">Transmembrane</keyword>
<dbReference type="SUPFAM" id="SSF56176">
    <property type="entry name" value="FAD-binding/transporter-associated domain-like"/>
    <property type="match status" value="1"/>
</dbReference>
<dbReference type="PANTHER" id="PTHR22777:SF17">
    <property type="entry name" value="UPF0053 PROTEIN SLL0260"/>
    <property type="match status" value="1"/>
</dbReference>
<evidence type="ECO:0000259" key="12">
    <source>
        <dbReference type="PROSITE" id="PS51371"/>
    </source>
</evidence>
<dbReference type="Proteomes" id="UP000182584">
    <property type="component" value="Unassembled WGS sequence"/>
</dbReference>
<feature type="transmembrane region" description="Helical" evidence="11">
    <location>
        <begin position="92"/>
        <end position="112"/>
    </location>
</feature>
<keyword evidence="4" id="KW-0677">Repeat</keyword>
<evidence type="ECO:0000256" key="4">
    <source>
        <dbReference type="ARBA" id="ARBA00022737"/>
    </source>
</evidence>
<dbReference type="EMBL" id="FOGJ01000043">
    <property type="protein sequence ID" value="SES41237.1"/>
    <property type="molecule type" value="Genomic_DNA"/>
</dbReference>
<feature type="transmembrane region" description="Helical" evidence="11">
    <location>
        <begin position="132"/>
        <end position="161"/>
    </location>
</feature>
<dbReference type="Gene3D" id="3.30.465.10">
    <property type="match status" value="1"/>
</dbReference>
<dbReference type="AlphaFoldDB" id="A0A1H9X5U9"/>
<dbReference type="InterPro" id="IPR016169">
    <property type="entry name" value="FAD-bd_PCMH_sub2"/>
</dbReference>
<dbReference type="InterPro" id="IPR000644">
    <property type="entry name" value="CBS_dom"/>
</dbReference>
<dbReference type="InterPro" id="IPR002550">
    <property type="entry name" value="CNNM"/>
</dbReference>
<feature type="transmembrane region" description="Helical" evidence="11">
    <location>
        <begin position="66"/>
        <end position="85"/>
    </location>
</feature>
<evidence type="ECO:0000313" key="14">
    <source>
        <dbReference type="EMBL" id="SES41237.1"/>
    </source>
</evidence>
<dbReference type="InterPro" id="IPR046342">
    <property type="entry name" value="CBS_dom_sf"/>
</dbReference>
<feature type="region of interest" description="Disordered" evidence="10">
    <location>
        <begin position="424"/>
        <end position="450"/>
    </location>
</feature>
<feature type="compositionally biased region" description="Basic and acidic residues" evidence="10">
    <location>
        <begin position="427"/>
        <end position="450"/>
    </location>
</feature>
<dbReference type="OrthoDB" id="9798188at2"/>
<dbReference type="PROSITE" id="PS51846">
    <property type="entry name" value="CNNM"/>
    <property type="match status" value="1"/>
</dbReference>
<evidence type="ECO:0000256" key="8">
    <source>
        <dbReference type="PROSITE-ProRule" id="PRU00703"/>
    </source>
</evidence>
<evidence type="ECO:0000256" key="5">
    <source>
        <dbReference type="ARBA" id="ARBA00022989"/>
    </source>
</evidence>
<sequence length="450" mass="50669">MQLTKGSVIQLIILLILLVLSSFFSGAESAFSTVNKIAIKSLTDDKDARAKRAGVVLYILDHYQKFLSTILLGNNIVNLSASALMTVIITKLFGSAMVGVGTGILTVLILIFGEITPKSAATAQSQKTCLRYAYIINFLMVIFTPLVVIVDALSGIVLNALHIDRDARKSITEKELRTYVDASHEDGVIESEEKEMIINVFDFGDTVAKDVMIPRIDMSCVSADADYDEVRAVFHKDMYTRIPVYEDNQDNVIGLINIKDIFFVKDKENFHVKNYLRKAYYTYEFKKTADLMEEMRAKAYNVAFVLSEYGTTVGMITLEDLLEEIVGEIRDEYDQDEALQIRDLGDGKYLIEGAMKLDDINNALHTEFESEDYDSIGGLMIGQLDRLPYNREVVKLDNGITLAVRGIRQHRIMKVLMTLPPELRQIQADKDKESDEDNSKESDSKDNENL</sequence>
<feature type="domain" description="CBS" evidence="12">
    <location>
        <begin position="275"/>
        <end position="332"/>
    </location>
</feature>
<dbReference type="InterPro" id="IPR044751">
    <property type="entry name" value="Ion_transp-like_CBS"/>
</dbReference>
<dbReference type="CDD" id="cd04590">
    <property type="entry name" value="CBS_pair_CorC_HlyC_assoc"/>
    <property type="match status" value="1"/>
</dbReference>
<evidence type="ECO:0000256" key="7">
    <source>
        <dbReference type="ARBA" id="ARBA00023136"/>
    </source>
</evidence>
<accession>A0A1H9X5U9</accession>
<reference evidence="14 15" key="1">
    <citation type="submission" date="2016-10" db="EMBL/GenBank/DDBJ databases">
        <authorList>
            <person name="de Groot N.N."/>
        </authorList>
    </citation>
    <scope>NUCLEOTIDE SEQUENCE [LARGE SCALE GENOMIC DNA]</scope>
    <source>
        <strain evidence="14 15">AR40</strain>
    </source>
</reference>
<comment type="similarity">
    <text evidence="2">Belongs to the UPF0053 family.</text>
</comment>
<evidence type="ECO:0000256" key="1">
    <source>
        <dbReference type="ARBA" id="ARBA00004141"/>
    </source>
</evidence>
<evidence type="ECO:0000259" key="13">
    <source>
        <dbReference type="PROSITE" id="PS51846"/>
    </source>
</evidence>
<gene>
    <name evidence="14" type="ORF">SAMN04487884_14336</name>
</gene>
<dbReference type="GO" id="GO:0005886">
    <property type="term" value="C:plasma membrane"/>
    <property type="evidence" value="ECO:0007669"/>
    <property type="project" value="TreeGrafter"/>
</dbReference>
<evidence type="ECO:0000256" key="9">
    <source>
        <dbReference type="PROSITE-ProRule" id="PRU01193"/>
    </source>
</evidence>
<comment type="subcellular location">
    <subcellularLocation>
        <location evidence="1">Membrane</location>
        <topology evidence="1">Multi-pass membrane protein</topology>
    </subcellularLocation>
</comment>
<keyword evidence="5 9" id="KW-1133">Transmembrane helix</keyword>
<evidence type="ECO:0000256" key="11">
    <source>
        <dbReference type="SAM" id="Phobius"/>
    </source>
</evidence>
<feature type="domain" description="CNNM transmembrane" evidence="13">
    <location>
        <begin position="3"/>
        <end position="193"/>
    </location>
</feature>
<dbReference type="PROSITE" id="PS51371">
    <property type="entry name" value="CBS"/>
    <property type="match status" value="2"/>
</dbReference>
<name>A0A1H9X5U9_BUTFI</name>
<keyword evidence="7 9" id="KW-0472">Membrane</keyword>
<dbReference type="eggNOG" id="COG1253">
    <property type="taxonomic scope" value="Bacteria"/>
</dbReference>
<evidence type="ECO:0000256" key="6">
    <source>
        <dbReference type="ARBA" id="ARBA00023122"/>
    </source>
</evidence>
<dbReference type="InterPro" id="IPR005170">
    <property type="entry name" value="Transptr-assoc_dom"/>
</dbReference>
<dbReference type="GO" id="GO:0050660">
    <property type="term" value="F:flavin adenine dinucleotide binding"/>
    <property type="evidence" value="ECO:0007669"/>
    <property type="project" value="InterPro"/>
</dbReference>
<dbReference type="RefSeq" id="WP_034488418.1">
    <property type="nucleotide sequence ID" value="NZ_FOGJ01000043.1"/>
</dbReference>
<dbReference type="SMART" id="SM01091">
    <property type="entry name" value="CorC_HlyC"/>
    <property type="match status" value="1"/>
</dbReference>
<organism evidence="14 15">
    <name type="scientific">Butyrivibrio fibrisolvens</name>
    <dbReference type="NCBI Taxonomy" id="831"/>
    <lineage>
        <taxon>Bacteria</taxon>
        <taxon>Bacillati</taxon>
        <taxon>Bacillota</taxon>
        <taxon>Clostridia</taxon>
        <taxon>Lachnospirales</taxon>
        <taxon>Lachnospiraceae</taxon>
        <taxon>Butyrivibrio</taxon>
    </lineage>
</organism>
<dbReference type="PANTHER" id="PTHR22777">
    <property type="entry name" value="HEMOLYSIN-RELATED"/>
    <property type="match status" value="1"/>
</dbReference>
<proteinExistence type="inferred from homology"/>
<dbReference type="Pfam" id="PF03471">
    <property type="entry name" value="CorC_HlyC"/>
    <property type="match status" value="1"/>
</dbReference>
<dbReference type="InterPro" id="IPR036318">
    <property type="entry name" value="FAD-bd_PCMH-like_sf"/>
</dbReference>
<keyword evidence="6 8" id="KW-0129">CBS domain</keyword>